<evidence type="ECO:0000313" key="3">
    <source>
        <dbReference type="Proteomes" id="UP000254603"/>
    </source>
</evidence>
<reference evidence="2 3" key="1">
    <citation type="submission" date="2018-06" db="EMBL/GenBank/DDBJ databases">
        <authorList>
            <consortium name="Pathogen Informatics"/>
            <person name="Doyle S."/>
        </authorList>
    </citation>
    <scope>NUCLEOTIDE SEQUENCE [LARGE SCALE GENOMIC DNA]</scope>
    <source>
        <strain evidence="2 3">NCTC11997</strain>
    </source>
</reference>
<dbReference type="AlphaFoldDB" id="A0A378XGH1"/>
<dbReference type="EMBL" id="UGSB01000001">
    <property type="protein sequence ID" value="SUA55893.1"/>
    <property type="molecule type" value="Genomic_DNA"/>
</dbReference>
<dbReference type="PROSITE" id="PS51257">
    <property type="entry name" value="PROKAR_LIPOPROTEIN"/>
    <property type="match status" value="1"/>
</dbReference>
<gene>
    <name evidence="1" type="ORF">I6G29_09350</name>
    <name evidence="2" type="ORF">NCTC11997_01936</name>
</gene>
<sequence length="214" mass="24216">MRIVQSLFSGAKRLFHLLAFAVLMVACSRESIFEEQSGQSTATVEDIQLVGYQVSDDGTNVQLEINADLAVHLDPDLVSAAMRGVPLYFVFEVEVIGPELYVFDKALGYQSQQWLIKYQPLLMQWSVDDGRRVNQEISLEDSLGHISNNNTIIVPLAQPLDAEKQYVAKLRLHLDTTQLPGAFQFNLFNFRSVWSLSSEWQKLIFRISTLDSSD</sequence>
<evidence type="ECO:0000313" key="1">
    <source>
        <dbReference type="EMBL" id="QPT39371.1"/>
    </source>
</evidence>
<reference evidence="1 4" key="2">
    <citation type="submission" date="2020-12" db="EMBL/GenBank/DDBJ databases">
        <title>FDA dAtabase for Regulatory Grade micrObial Sequences (FDA-ARGOS): Supporting development and validation of Infectious Disease Dx tests.</title>
        <authorList>
            <person name="Sproer C."/>
            <person name="Gronow S."/>
            <person name="Severitt S."/>
            <person name="Schroder I."/>
            <person name="Tallon L."/>
            <person name="Sadzewicz L."/>
            <person name="Zhao X."/>
            <person name="Boylan J."/>
            <person name="Ott S."/>
            <person name="Bowen H."/>
            <person name="Vavikolanu K."/>
            <person name="Mehta A."/>
            <person name="Aluvathingal J."/>
            <person name="Nadendla S."/>
            <person name="Lowell S."/>
            <person name="Myers T."/>
            <person name="Yan Y."/>
            <person name="Sichtig H."/>
        </authorList>
    </citation>
    <scope>NUCLEOTIDE SEQUENCE [LARGE SCALE GENOMIC DNA]</scope>
    <source>
        <strain evidence="1 4">FDAARGOS_872</strain>
    </source>
</reference>
<name>A0A378XGH1_9BURK</name>
<dbReference type="Pfam" id="PF14334">
    <property type="entry name" value="DUF4390"/>
    <property type="match status" value="1"/>
</dbReference>
<proteinExistence type="predicted"/>
<dbReference type="Proteomes" id="UP000254603">
    <property type="component" value="Unassembled WGS sequence"/>
</dbReference>
<evidence type="ECO:0000313" key="4">
    <source>
        <dbReference type="Proteomes" id="UP000594903"/>
    </source>
</evidence>
<evidence type="ECO:0000313" key="2">
    <source>
        <dbReference type="EMBL" id="SUA55893.1"/>
    </source>
</evidence>
<protein>
    <submittedName>
        <fullName evidence="1">DUF4390 domain-containing protein</fullName>
    </submittedName>
</protein>
<organism evidence="2 3">
    <name type="scientific">Oligella ureolytica</name>
    <dbReference type="NCBI Taxonomy" id="90244"/>
    <lineage>
        <taxon>Bacteria</taxon>
        <taxon>Pseudomonadati</taxon>
        <taxon>Pseudomonadota</taxon>
        <taxon>Betaproteobacteria</taxon>
        <taxon>Burkholderiales</taxon>
        <taxon>Alcaligenaceae</taxon>
        <taxon>Oligella</taxon>
    </lineage>
</organism>
<dbReference type="EMBL" id="CP065725">
    <property type="protein sequence ID" value="QPT39371.1"/>
    <property type="molecule type" value="Genomic_DNA"/>
</dbReference>
<dbReference type="OrthoDB" id="5298153at2"/>
<accession>A0A378XGH1</accession>
<dbReference type="InterPro" id="IPR025500">
    <property type="entry name" value="DUF4390"/>
</dbReference>
<dbReference type="Proteomes" id="UP000594903">
    <property type="component" value="Chromosome"/>
</dbReference>
<keyword evidence="4" id="KW-1185">Reference proteome</keyword>
<dbReference type="RefSeq" id="WP_018574382.1">
    <property type="nucleotide sequence ID" value="NZ_CP065725.1"/>
</dbReference>
<dbReference type="STRING" id="1122619.GCA_000373745_01198"/>